<evidence type="ECO:0000256" key="1">
    <source>
        <dbReference type="ARBA" id="ARBA00022516"/>
    </source>
</evidence>
<dbReference type="NCBIfam" id="TIGR01853">
    <property type="entry name" value="lipid_A_lpxD"/>
    <property type="match status" value="1"/>
</dbReference>
<dbReference type="SUPFAM" id="SSF51161">
    <property type="entry name" value="Trimeric LpxA-like enzymes"/>
    <property type="match status" value="1"/>
</dbReference>
<dbReference type="InterPro" id="IPR020573">
    <property type="entry name" value="UDP_GlcNAc_AcTrfase_non-rep"/>
</dbReference>
<gene>
    <name evidence="7 10" type="primary">lpxD</name>
    <name evidence="10" type="ORF">TK0001_3848</name>
</gene>
<feature type="region of interest" description="Disordered" evidence="8">
    <location>
        <begin position="1"/>
        <end position="39"/>
    </location>
</feature>
<dbReference type="GO" id="GO:0016020">
    <property type="term" value="C:membrane"/>
    <property type="evidence" value="ECO:0007669"/>
    <property type="project" value="GOC"/>
</dbReference>
<evidence type="ECO:0000256" key="3">
    <source>
        <dbReference type="ARBA" id="ARBA00022679"/>
    </source>
</evidence>
<dbReference type="AlphaFoldDB" id="A0A2N9ATC6"/>
<dbReference type="PANTHER" id="PTHR43378">
    <property type="entry name" value="UDP-3-O-ACYLGLUCOSAMINE N-ACYLTRANSFERASE"/>
    <property type="match status" value="1"/>
</dbReference>
<dbReference type="NCBIfam" id="NF002060">
    <property type="entry name" value="PRK00892.1"/>
    <property type="match status" value="1"/>
</dbReference>
<dbReference type="Pfam" id="PF04613">
    <property type="entry name" value="LpxD"/>
    <property type="match status" value="1"/>
</dbReference>
<protein>
    <recommendedName>
        <fullName evidence="7">UDP-3-O-acylglucosamine N-acyltransferase</fullName>
        <ecNumber evidence="7">2.3.1.191</ecNumber>
    </recommendedName>
</protein>
<evidence type="ECO:0000256" key="2">
    <source>
        <dbReference type="ARBA" id="ARBA00022556"/>
    </source>
</evidence>
<proteinExistence type="inferred from homology"/>
<dbReference type="EMBL" id="LT962688">
    <property type="protein sequence ID" value="SOR30450.1"/>
    <property type="molecule type" value="Genomic_DNA"/>
</dbReference>
<feature type="active site" description="Proton acceptor" evidence="7">
    <location>
        <position position="302"/>
    </location>
</feature>
<evidence type="ECO:0000256" key="6">
    <source>
        <dbReference type="ARBA" id="ARBA00023315"/>
    </source>
</evidence>
<evidence type="ECO:0000256" key="5">
    <source>
        <dbReference type="ARBA" id="ARBA00023098"/>
    </source>
</evidence>
<dbReference type="GO" id="GO:0009245">
    <property type="term" value="P:lipid A biosynthetic process"/>
    <property type="evidence" value="ECO:0007669"/>
    <property type="project" value="UniProtKB-UniRule"/>
</dbReference>
<dbReference type="EC" id="2.3.1.191" evidence="7"/>
<dbReference type="Proteomes" id="UP000233769">
    <property type="component" value="Chromosome tk0001"/>
</dbReference>
<comment type="pathway">
    <text evidence="7">Bacterial outer membrane biogenesis; LPS lipid A biosynthesis.</text>
</comment>
<dbReference type="PROSITE" id="PS00101">
    <property type="entry name" value="HEXAPEP_TRANSFERASES"/>
    <property type="match status" value="1"/>
</dbReference>
<dbReference type="InterPro" id="IPR011004">
    <property type="entry name" value="Trimer_LpxA-like_sf"/>
</dbReference>
<comment type="function">
    <text evidence="7">Catalyzes the N-acylation of UDP-3-O-acylglucosamine using 3-hydroxyacyl-ACP as the acyl donor. Is involved in the biosynthesis of lipid A, a phosphorylated glycolipid that anchors the lipopolysaccharide to the outer membrane of the cell.</text>
</comment>
<keyword evidence="1 7" id="KW-0444">Lipid biosynthesis</keyword>
<evidence type="ECO:0000259" key="9">
    <source>
        <dbReference type="Pfam" id="PF04613"/>
    </source>
</evidence>
<keyword evidence="5 7" id="KW-0443">Lipid metabolism</keyword>
<comment type="similarity">
    <text evidence="7">Belongs to the transferase hexapeptide repeat family. LpxD subfamily.</text>
</comment>
<comment type="subunit">
    <text evidence="7">Homotrimer.</text>
</comment>
<evidence type="ECO:0000313" key="10">
    <source>
        <dbReference type="EMBL" id="SOR30450.1"/>
    </source>
</evidence>
<dbReference type="InterPro" id="IPR001451">
    <property type="entry name" value="Hexapep"/>
</dbReference>
<comment type="catalytic activity">
    <reaction evidence="7">
        <text>a UDP-3-O-[(3R)-3-hydroxyacyl]-alpha-D-glucosamine + a (3R)-hydroxyacyl-[ACP] = a UDP-2-N,3-O-bis[(3R)-3-hydroxyacyl]-alpha-D-glucosamine + holo-[ACP] + H(+)</text>
        <dbReference type="Rhea" id="RHEA:53836"/>
        <dbReference type="Rhea" id="RHEA-COMP:9685"/>
        <dbReference type="Rhea" id="RHEA-COMP:9945"/>
        <dbReference type="ChEBI" id="CHEBI:15378"/>
        <dbReference type="ChEBI" id="CHEBI:64479"/>
        <dbReference type="ChEBI" id="CHEBI:78827"/>
        <dbReference type="ChEBI" id="CHEBI:137740"/>
        <dbReference type="ChEBI" id="CHEBI:137748"/>
        <dbReference type="EC" id="2.3.1.191"/>
    </reaction>
</comment>
<evidence type="ECO:0000256" key="4">
    <source>
        <dbReference type="ARBA" id="ARBA00022737"/>
    </source>
</evidence>
<sequence>MPDRIPVRHGSFAFGGPSAPLRVDAPSDEERYSGAQLPPLPASNLMSDPVFIAPKGGLTLGSVAEACGVPLPDGADPSQPVTGAAPLETAGPSELAYMDNARYGDALATTRALACLVSPRFAPRVPAGTIALVTRDPYRAYAGLLARLYEEAMRPGSLFAAAGVSPGAHVHPQARLEDGVRIDPGAVVGPGAEIGAGTVLGPNAVIGPNVRIGRDCSIGAGATLTHALVGNRVIVHPGARIGQDGFGFAMGAGGHIKVPQVGRVIIQDDVEIGANTTIDRGASRDTVVGEGTKIDNLVQIAHNVVIGRHCVIVSGVGISGSTTLEDYVVLGGQVGVVGHLRIGMGSQIAGSSNVNRDVPPGSRWGGTPAKPVRTWFREMTTLARLAERGGKDEAEG</sequence>
<keyword evidence="3 7" id="KW-0808">Transferase</keyword>
<dbReference type="PANTHER" id="PTHR43378:SF2">
    <property type="entry name" value="UDP-3-O-ACYLGLUCOSAMINE N-ACYLTRANSFERASE 1, MITOCHONDRIAL-RELATED"/>
    <property type="match status" value="1"/>
</dbReference>
<evidence type="ECO:0000256" key="7">
    <source>
        <dbReference type="HAMAP-Rule" id="MF_00523"/>
    </source>
</evidence>
<dbReference type="Pfam" id="PF00132">
    <property type="entry name" value="Hexapep"/>
    <property type="match status" value="2"/>
</dbReference>
<accession>A0A2N9ATC6</accession>
<evidence type="ECO:0000313" key="11">
    <source>
        <dbReference type="Proteomes" id="UP000233769"/>
    </source>
</evidence>
<dbReference type="UniPathway" id="UPA00973"/>
<dbReference type="Gene3D" id="3.40.1390.10">
    <property type="entry name" value="MurE/MurF, N-terminal domain"/>
    <property type="match status" value="1"/>
</dbReference>
<reference evidence="11" key="1">
    <citation type="submission" date="2017-10" db="EMBL/GenBank/DDBJ databases">
        <authorList>
            <person name="Regsiter A."/>
            <person name="William W."/>
        </authorList>
    </citation>
    <scope>NUCLEOTIDE SEQUENCE [LARGE SCALE GENOMIC DNA]</scope>
</reference>
<keyword evidence="2 7" id="KW-0441">Lipid A biosynthesis</keyword>
<organism evidence="10 11">
    <name type="scientific">Methylorubrum extorquens</name>
    <name type="common">Methylobacterium dichloromethanicum</name>
    <name type="synonym">Methylobacterium extorquens</name>
    <dbReference type="NCBI Taxonomy" id="408"/>
    <lineage>
        <taxon>Bacteria</taxon>
        <taxon>Pseudomonadati</taxon>
        <taxon>Pseudomonadota</taxon>
        <taxon>Alphaproteobacteria</taxon>
        <taxon>Hyphomicrobiales</taxon>
        <taxon>Methylobacteriaceae</taxon>
        <taxon>Methylorubrum</taxon>
    </lineage>
</organism>
<name>A0A2N9ATC6_METEX</name>
<evidence type="ECO:0000256" key="8">
    <source>
        <dbReference type="SAM" id="MobiDB-lite"/>
    </source>
</evidence>
<keyword evidence="6 7" id="KW-0012">Acyltransferase</keyword>
<dbReference type="HAMAP" id="MF_00523">
    <property type="entry name" value="LpxD"/>
    <property type="match status" value="1"/>
</dbReference>
<dbReference type="GO" id="GO:0103118">
    <property type="term" value="F:UDP-3-O-[(3R)-3-hydroxyacyl]-glucosamine N-acyltransferase activity"/>
    <property type="evidence" value="ECO:0007669"/>
    <property type="project" value="UniProtKB-EC"/>
</dbReference>
<dbReference type="Gene3D" id="2.160.10.10">
    <property type="entry name" value="Hexapeptide repeat proteins"/>
    <property type="match status" value="1"/>
</dbReference>
<dbReference type="InterPro" id="IPR018357">
    <property type="entry name" value="Hexapep_transf_CS"/>
</dbReference>
<dbReference type="InterPro" id="IPR007691">
    <property type="entry name" value="LpxD"/>
</dbReference>
<feature type="domain" description="UDP-3-O-[3-hydroxymyristoyl] glucosamine N-acyltransferase non-repeat region" evidence="9">
    <location>
        <begin position="80"/>
        <end position="146"/>
    </location>
</feature>
<dbReference type="CDD" id="cd03352">
    <property type="entry name" value="LbH_LpxD"/>
    <property type="match status" value="1"/>
</dbReference>
<keyword evidence="4 7" id="KW-0677">Repeat</keyword>
<dbReference type="GO" id="GO:0016410">
    <property type="term" value="F:N-acyltransferase activity"/>
    <property type="evidence" value="ECO:0007669"/>
    <property type="project" value="InterPro"/>
</dbReference>